<accession>A0AAD2GEV1</accession>
<evidence type="ECO:0000256" key="1">
    <source>
        <dbReference type="SAM" id="MobiDB-lite"/>
    </source>
</evidence>
<keyword evidence="4" id="KW-1185">Reference proteome</keyword>
<evidence type="ECO:0000256" key="2">
    <source>
        <dbReference type="SAM" id="SignalP"/>
    </source>
</evidence>
<reference evidence="3" key="1">
    <citation type="submission" date="2023-08" db="EMBL/GenBank/DDBJ databases">
        <authorList>
            <person name="Audoor S."/>
            <person name="Bilcke G."/>
        </authorList>
    </citation>
    <scope>NUCLEOTIDE SEQUENCE</scope>
</reference>
<comment type="caution">
    <text evidence="3">The sequence shown here is derived from an EMBL/GenBank/DDBJ whole genome shotgun (WGS) entry which is preliminary data.</text>
</comment>
<dbReference type="Proteomes" id="UP001295423">
    <property type="component" value="Unassembled WGS sequence"/>
</dbReference>
<dbReference type="AlphaFoldDB" id="A0AAD2GEV1"/>
<feature type="signal peptide" evidence="2">
    <location>
        <begin position="1"/>
        <end position="18"/>
    </location>
</feature>
<sequence length="115" mass="12922">MGHALIHCLFCFVFSCYTYLSDLSLWTKRLVPQEGNKEELDKIEASIAKAKIAHTELQDDSGFFDAMPAESRKAYTDHLEDWINANMAVVKKSQKKPLFSDAASDSDSDSDDSIQ</sequence>
<keyword evidence="2" id="KW-0732">Signal</keyword>
<name>A0AAD2GEV1_9STRA</name>
<feature type="chain" id="PRO_5042212480" evidence="2">
    <location>
        <begin position="19"/>
        <end position="115"/>
    </location>
</feature>
<proteinExistence type="predicted"/>
<protein>
    <submittedName>
        <fullName evidence="3">Uncharacterized protein</fullName>
    </submittedName>
</protein>
<evidence type="ECO:0000313" key="4">
    <source>
        <dbReference type="Proteomes" id="UP001295423"/>
    </source>
</evidence>
<feature type="region of interest" description="Disordered" evidence="1">
    <location>
        <begin position="95"/>
        <end position="115"/>
    </location>
</feature>
<evidence type="ECO:0000313" key="3">
    <source>
        <dbReference type="EMBL" id="CAJ1970097.1"/>
    </source>
</evidence>
<organism evidence="3 4">
    <name type="scientific">Cylindrotheca closterium</name>
    <dbReference type="NCBI Taxonomy" id="2856"/>
    <lineage>
        <taxon>Eukaryota</taxon>
        <taxon>Sar</taxon>
        <taxon>Stramenopiles</taxon>
        <taxon>Ochrophyta</taxon>
        <taxon>Bacillariophyta</taxon>
        <taxon>Bacillariophyceae</taxon>
        <taxon>Bacillariophycidae</taxon>
        <taxon>Bacillariales</taxon>
        <taxon>Bacillariaceae</taxon>
        <taxon>Cylindrotheca</taxon>
    </lineage>
</organism>
<feature type="compositionally biased region" description="Acidic residues" evidence="1">
    <location>
        <begin position="104"/>
        <end position="115"/>
    </location>
</feature>
<gene>
    <name evidence="3" type="ORF">CYCCA115_LOCUS24120</name>
</gene>
<dbReference type="EMBL" id="CAKOGP040002459">
    <property type="protein sequence ID" value="CAJ1970097.1"/>
    <property type="molecule type" value="Genomic_DNA"/>
</dbReference>